<dbReference type="SUPFAM" id="SSF64307">
    <property type="entry name" value="SirA-like"/>
    <property type="match status" value="1"/>
</dbReference>
<accession>A0ABS8YLJ4</accession>
<reference evidence="3 4" key="1">
    <citation type="submission" date="2021-11" db="EMBL/GenBank/DDBJ databases">
        <title>Draft genome sequence of Paenibacillus profundus YoMME, a new Gram-positive bacteria with exoelectrogenic properties.</title>
        <authorList>
            <person name="Hubenova Y."/>
            <person name="Hubenova E."/>
            <person name="Manasiev Y."/>
            <person name="Peykov S."/>
            <person name="Mitov M."/>
        </authorList>
    </citation>
    <scope>NUCLEOTIDE SEQUENCE [LARGE SCALE GENOMIC DNA]</scope>
    <source>
        <strain evidence="3 4">YoMME</strain>
    </source>
</reference>
<dbReference type="CDD" id="cd00291">
    <property type="entry name" value="SirA_YedF_YeeD"/>
    <property type="match status" value="1"/>
</dbReference>
<proteinExistence type="inferred from homology"/>
<dbReference type="RefSeq" id="WP_019421533.1">
    <property type="nucleotide sequence ID" value="NZ_JAJNBZ010000015.1"/>
</dbReference>
<evidence type="ECO:0000313" key="3">
    <source>
        <dbReference type="EMBL" id="MCE5171201.1"/>
    </source>
</evidence>
<protein>
    <submittedName>
        <fullName evidence="3">Sulfurtransferase TusA family protein</fullName>
    </submittedName>
</protein>
<sequence>MAEVRLDCMGEACPVPLLKTQKKLKELNKGDVLIVEIDHSCAMKNVPEWARKEGYPVELEEVDEGEWEVIIELNK</sequence>
<organism evidence="3 4">
    <name type="scientific">Paenibacillus profundus</name>
    <dbReference type="NCBI Taxonomy" id="1173085"/>
    <lineage>
        <taxon>Bacteria</taxon>
        <taxon>Bacillati</taxon>
        <taxon>Bacillota</taxon>
        <taxon>Bacilli</taxon>
        <taxon>Bacillales</taxon>
        <taxon>Paenibacillaceae</taxon>
        <taxon>Paenibacillus</taxon>
    </lineage>
</organism>
<dbReference type="PANTHER" id="PTHR33279:SF6">
    <property type="entry name" value="SULFUR CARRIER PROTEIN YEDF-RELATED"/>
    <property type="match status" value="1"/>
</dbReference>
<evidence type="ECO:0000313" key="4">
    <source>
        <dbReference type="Proteomes" id="UP001199916"/>
    </source>
</evidence>
<comment type="similarity">
    <text evidence="1">Belongs to the sulfur carrier protein TusA family.</text>
</comment>
<name>A0ABS8YLJ4_9BACL</name>
<dbReference type="Proteomes" id="UP001199916">
    <property type="component" value="Unassembled WGS sequence"/>
</dbReference>
<dbReference type="Pfam" id="PF01206">
    <property type="entry name" value="TusA"/>
    <property type="match status" value="1"/>
</dbReference>
<feature type="domain" description="UPF0033" evidence="2">
    <location>
        <begin position="6"/>
        <end position="30"/>
    </location>
</feature>
<dbReference type="InterPro" id="IPR036868">
    <property type="entry name" value="TusA-like_sf"/>
</dbReference>
<evidence type="ECO:0000259" key="2">
    <source>
        <dbReference type="PROSITE" id="PS01148"/>
    </source>
</evidence>
<dbReference type="EMBL" id="JAJNBZ010000015">
    <property type="protein sequence ID" value="MCE5171201.1"/>
    <property type="molecule type" value="Genomic_DNA"/>
</dbReference>
<dbReference type="PROSITE" id="PS01148">
    <property type="entry name" value="UPF0033"/>
    <property type="match status" value="1"/>
</dbReference>
<keyword evidence="4" id="KW-1185">Reference proteome</keyword>
<dbReference type="InterPro" id="IPR001455">
    <property type="entry name" value="TusA-like"/>
</dbReference>
<dbReference type="PANTHER" id="PTHR33279">
    <property type="entry name" value="SULFUR CARRIER PROTEIN YEDF-RELATED"/>
    <property type="match status" value="1"/>
</dbReference>
<dbReference type="Gene3D" id="3.30.110.40">
    <property type="entry name" value="TusA-like domain"/>
    <property type="match status" value="1"/>
</dbReference>
<gene>
    <name evidence="3" type="ORF">LQV63_18025</name>
</gene>
<evidence type="ECO:0000256" key="1">
    <source>
        <dbReference type="ARBA" id="ARBA00008984"/>
    </source>
</evidence>
<comment type="caution">
    <text evidence="3">The sequence shown here is derived from an EMBL/GenBank/DDBJ whole genome shotgun (WGS) entry which is preliminary data.</text>
</comment>